<keyword evidence="2" id="KW-0472">Membrane</keyword>
<proteinExistence type="predicted"/>
<evidence type="ECO:0008006" key="5">
    <source>
        <dbReference type="Google" id="ProtNLM"/>
    </source>
</evidence>
<keyword evidence="2" id="KW-1133">Transmembrane helix</keyword>
<keyword evidence="2" id="KW-0812">Transmembrane</keyword>
<feature type="transmembrane region" description="Helical" evidence="2">
    <location>
        <begin position="33"/>
        <end position="54"/>
    </location>
</feature>
<dbReference type="RefSeq" id="WP_170923657.1">
    <property type="nucleotide sequence ID" value="NZ_FWXY01000001.1"/>
</dbReference>
<sequence length="310" mass="34919">MKYSADLWKYFKLFCGQSRIRIRSRSGYKNNRWHPLSFYALLPPGLILGLLLIFQPVPVLGNAHTASQVKKVAEKTVITDTATQKAVESWVDEEQKLMDRIEAVSTRLKHTRWQVEKNKIFQQTLAAKIETLKAQGAELEKVETQLLPVLESTLQKLGYFVNRDLPMELERRLQAIDSSQSVLDDYDMSLLIKTRAVLDSLIREVDMGYSVGVREDKIEVDGRARQVKLLRVGRIGLFALTPDGQTAYVWDRDQNRYIALEGGETDITQAMEIAEGIRIIGLSRLPVTLTESAGSAQAEPGKGGDSIENN</sequence>
<name>A0A1W1YSA5_9BACT</name>
<dbReference type="EMBL" id="FWXY01000001">
    <property type="protein sequence ID" value="SMC39090.1"/>
    <property type="molecule type" value="Genomic_DNA"/>
</dbReference>
<dbReference type="AlphaFoldDB" id="A0A1W1YSA5"/>
<evidence type="ECO:0000313" key="3">
    <source>
        <dbReference type="EMBL" id="SMC39090.1"/>
    </source>
</evidence>
<evidence type="ECO:0000313" key="4">
    <source>
        <dbReference type="Proteomes" id="UP000192418"/>
    </source>
</evidence>
<reference evidence="3 4" key="1">
    <citation type="submission" date="2017-04" db="EMBL/GenBank/DDBJ databases">
        <authorList>
            <person name="Afonso C.L."/>
            <person name="Miller P.J."/>
            <person name="Scott M.A."/>
            <person name="Spackman E."/>
            <person name="Goraichik I."/>
            <person name="Dimitrov K.M."/>
            <person name="Suarez D.L."/>
            <person name="Swayne D.E."/>
        </authorList>
    </citation>
    <scope>NUCLEOTIDE SEQUENCE [LARGE SCALE GENOMIC DNA]</scope>
    <source>
        <strain evidence="3 4">DSM 3385</strain>
    </source>
</reference>
<dbReference type="InterPro" id="IPR016866">
    <property type="entry name" value="UCP028069"/>
</dbReference>
<dbReference type="Proteomes" id="UP000192418">
    <property type="component" value="Unassembled WGS sequence"/>
</dbReference>
<dbReference type="STRING" id="1121400.SAMN02746065_101318"/>
<accession>A0A1W1YSA5</accession>
<dbReference type="Pfam" id="PF11932">
    <property type="entry name" value="DUF3450"/>
    <property type="match status" value="1"/>
</dbReference>
<evidence type="ECO:0000256" key="1">
    <source>
        <dbReference type="SAM" id="MobiDB-lite"/>
    </source>
</evidence>
<evidence type="ECO:0000256" key="2">
    <source>
        <dbReference type="SAM" id="Phobius"/>
    </source>
</evidence>
<protein>
    <recommendedName>
        <fullName evidence="5">DUF3450 domain-containing protein</fullName>
    </recommendedName>
</protein>
<feature type="region of interest" description="Disordered" evidence="1">
    <location>
        <begin position="291"/>
        <end position="310"/>
    </location>
</feature>
<organism evidence="3 4">
    <name type="scientific">Desulfocicer vacuolatum DSM 3385</name>
    <dbReference type="NCBI Taxonomy" id="1121400"/>
    <lineage>
        <taxon>Bacteria</taxon>
        <taxon>Pseudomonadati</taxon>
        <taxon>Thermodesulfobacteriota</taxon>
        <taxon>Desulfobacteria</taxon>
        <taxon>Desulfobacterales</taxon>
        <taxon>Desulfobacteraceae</taxon>
        <taxon>Desulfocicer</taxon>
    </lineage>
</organism>
<gene>
    <name evidence="3" type="ORF">SAMN02746065_101318</name>
</gene>
<keyword evidence="4" id="KW-1185">Reference proteome</keyword>